<feature type="transmembrane region" description="Helical" evidence="6">
    <location>
        <begin position="47"/>
        <end position="68"/>
    </location>
</feature>
<evidence type="ECO:0000256" key="6">
    <source>
        <dbReference type="SAM" id="Phobius"/>
    </source>
</evidence>
<dbReference type="Gene3D" id="1.20.120.1630">
    <property type="match status" value="1"/>
</dbReference>
<comment type="caution">
    <text evidence="7">The sequence shown here is derived from an EMBL/GenBank/DDBJ whole genome shotgun (WGS) entry which is preliminary data.</text>
</comment>
<sequence>MNRGQAAVGSAVFFAVAPAMVAGAVPWLITRWEVAESGHYPVPWTVAGWALVVAGVPLLLHAFGRFVVEGIGTPAPVAPTEKLVVGGAYRFVRNPMYVAVVSTILGQALILARPSLLVYAGVIALAFVTFVTVYEQPTLREQFGAEYDEYRRHVPGWLPRLTPWPRTQYQPPAPPQPYLGPNPRR</sequence>
<feature type="transmembrane region" description="Helical" evidence="6">
    <location>
        <begin position="116"/>
        <end position="134"/>
    </location>
</feature>
<organism evidence="7 8">
    <name type="scientific">Antrihabitans stalactiti</name>
    <dbReference type="NCBI Taxonomy" id="2584121"/>
    <lineage>
        <taxon>Bacteria</taxon>
        <taxon>Bacillati</taxon>
        <taxon>Actinomycetota</taxon>
        <taxon>Actinomycetes</taxon>
        <taxon>Mycobacteriales</taxon>
        <taxon>Nocardiaceae</taxon>
        <taxon>Antrihabitans</taxon>
    </lineage>
</organism>
<evidence type="ECO:0000313" key="7">
    <source>
        <dbReference type="EMBL" id="NMN98253.1"/>
    </source>
</evidence>
<reference evidence="7 8" key="2">
    <citation type="submission" date="2020-06" db="EMBL/GenBank/DDBJ databases">
        <title>Antribacter stalactiti gen. nov., sp. nov., a new member of the family Nacardiaceae isolated from a cave.</title>
        <authorList>
            <person name="Kim I.S."/>
        </authorList>
    </citation>
    <scope>NUCLEOTIDE SEQUENCE [LARGE SCALE GENOMIC DNA]</scope>
    <source>
        <strain evidence="7 8">YC2-7</strain>
    </source>
</reference>
<dbReference type="PANTHER" id="PTHR12714">
    <property type="entry name" value="PROTEIN-S ISOPRENYLCYSTEINE O-METHYLTRANSFERASE"/>
    <property type="match status" value="1"/>
</dbReference>
<dbReference type="GO" id="GO:0008168">
    <property type="term" value="F:methyltransferase activity"/>
    <property type="evidence" value="ECO:0007669"/>
    <property type="project" value="UniProtKB-KW"/>
</dbReference>
<gene>
    <name evidence="7" type="ORF">FGL95_24725</name>
</gene>
<accession>A0A848KGV4</accession>
<proteinExistence type="predicted"/>
<dbReference type="AlphaFoldDB" id="A0A848KGV4"/>
<name>A0A848KGV4_9NOCA</name>
<feature type="transmembrane region" description="Helical" evidence="6">
    <location>
        <begin position="91"/>
        <end position="110"/>
    </location>
</feature>
<protein>
    <submittedName>
        <fullName evidence="7">Isoprenylcysteine carboxylmethyltransferase family protein</fullName>
    </submittedName>
</protein>
<reference evidence="7 8" key="1">
    <citation type="submission" date="2019-05" db="EMBL/GenBank/DDBJ databases">
        <authorList>
            <person name="Lee S.D."/>
        </authorList>
    </citation>
    <scope>NUCLEOTIDE SEQUENCE [LARGE SCALE GENOMIC DNA]</scope>
    <source>
        <strain evidence="7 8">YC2-7</strain>
    </source>
</reference>
<keyword evidence="7" id="KW-0489">Methyltransferase</keyword>
<feature type="region of interest" description="Disordered" evidence="5">
    <location>
        <begin position="165"/>
        <end position="185"/>
    </location>
</feature>
<keyword evidence="3 6" id="KW-1133">Transmembrane helix</keyword>
<dbReference type="PANTHER" id="PTHR12714:SF24">
    <property type="entry name" value="SLR1182 PROTEIN"/>
    <property type="match status" value="1"/>
</dbReference>
<dbReference type="InterPro" id="IPR007318">
    <property type="entry name" value="Phopholipid_MeTrfase"/>
</dbReference>
<evidence type="ECO:0000256" key="2">
    <source>
        <dbReference type="ARBA" id="ARBA00022692"/>
    </source>
</evidence>
<dbReference type="Pfam" id="PF04191">
    <property type="entry name" value="PEMT"/>
    <property type="match status" value="1"/>
</dbReference>
<dbReference type="EMBL" id="VCQU01000010">
    <property type="protein sequence ID" value="NMN98253.1"/>
    <property type="molecule type" value="Genomic_DNA"/>
</dbReference>
<dbReference type="RefSeq" id="WP_169592277.1">
    <property type="nucleotide sequence ID" value="NZ_VCQU01000010.1"/>
</dbReference>
<evidence type="ECO:0000256" key="4">
    <source>
        <dbReference type="ARBA" id="ARBA00023136"/>
    </source>
</evidence>
<evidence type="ECO:0000256" key="5">
    <source>
        <dbReference type="SAM" id="MobiDB-lite"/>
    </source>
</evidence>
<comment type="subcellular location">
    <subcellularLocation>
        <location evidence="1">Endomembrane system</location>
        <topology evidence="1">Multi-pass membrane protein</topology>
    </subcellularLocation>
</comment>
<evidence type="ECO:0000256" key="3">
    <source>
        <dbReference type="ARBA" id="ARBA00022989"/>
    </source>
</evidence>
<keyword evidence="8" id="KW-1185">Reference proteome</keyword>
<dbReference type="GO" id="GO:0012505">
    <property type="term" value="C:endomembrane system"/>
    <property type="evidence" value="ECO:0007669"/>
    <property type="project" value="UniProtKB-SubCell"/>
</dbReference>
<evidence type="ECO:0000313" key="8">
    <source>
        <dbReference type="Proteomes" id="UP000535543"/>
    </source>
</evidence>
<dbReference type="Proteomes" id="UP000535543">
    <property type="component" value="Unassembled WGS sequence"/>
</dbReference>
<keyword evidence="7" id="KW-0808">Transferase</keyword>
<dbReference type="GO" id="GO:0032259">
    <property type="term" value="P:methylation"/>
    <property type="evidence" value="ECO:0007669"/>
    <property type="project" value="UniProtKB-KW"/>
</dbReference>
<keyword evidence="4 6" id="KW-0472">Membrane</keyword>
<feature type="compositionally biased region" description="Pro residues" evidence="5">
    <location>
        <begin position="171"/>
        <end position="185"/>
    </location>
</feature>
<evidence type="ECO:0000256" key="1">
    <source>
        <dbReference type="ARBA" id="ARBA00004127"/>
    </source>
</evidence>
<keyword evidence="2 6" id="KW-0812">Transmembrane</keyword>